<dbReference type="Pfam" id="PF09704">
    <property type="entry name" value="Cas_Cas5d"/>
    <property type="match status" value="1"/>
</dbReference>
<protein>
    <submittedName>
        <fullName evidence="2">Crispr-associated protein, cas5e family</fullName>
    </submittedName>
</protein>
<reference evidence="2 3" key="1">
    <citation type="journal article" date="2015" name="Genome Announc.">
        <title>Expanding the biotechnology potential of lactobacilli through comparative genomics of 213 strains and associated genera.</title>
        <authorList>
            <person name="Sun Z."/>
            <person name="Harris H.M."/>
            <person name="McCann A."/>
            <person name="Guo C."/>
            <person name="Argimon S."/>
            <person name="Zhang W."/>
            <person name="Yang X."/>
            <person name="Jeffery I.B."/>
            <person name="Cooney J.C."/>
            <person name="Kagawa T.F."/>
            <person name="Liu W."/>
            <person name="Song Y."/>
            <person name="Salvetti E."/>
            <person name="Wrobel A."/>
            <person name="Rasinkangas P."/>
            <person name="Parkhill J."/>
            <person name="Rea M.C."/>
            <person name="O'Sullivan O."/>
            <person name="Ritari J."/>
            <person name="Douillard F.P."/>
            <person name="Paul Ross R."/>
            <person name="Yang R."/>
            <person name="Briner A.E."/>
            <person name="Felis G.E."/>
            <person name="de Vos W.M."/>
            <person name="Barrangou R."/>
            <person name="Klaenhammer T.R."/>
            <person name="Caufield P.W."/>
            <person name="Cui Y."/>
            <person name="Zhang H."/>
            <person name="O'Toole P.W."/>
        </authorList>
    </citation>
    <scope>NUCLEOTIDE SEQUENCE [LARGE SCALE GENOMIC DNA]</scope>
    <source>
        <strain evidence="2 3">JCM 15530</strain>
    </source>
</reference>
<dbReference type="GO" id="GO:0051607">
    <property type="term" value="P:defense response to virus"/>
    <property type="evidence" value="ECO:0007669"/>
    <property type="project" value="UniProtKB-KW"/>
</dbReference>
<accession>A0A0R1HPT5</accession>
<keyword evidence="1" id="KW-0051">Antiviral defense</keyword>
<evidence type="ECO:0000313" key="3">
    <source>
        <dbReference type="Proteomes" id="UP000050911"/>
    </source>
</evidence>
<evidence type="ECO:0000256" key="1">
    <source>
        <dbReference type="ARBA" id="ARBA00023118"/>
    </source>
</evidence>
<dbReference type="PATRIC" id="fig|1302272.5.peg.1207"/>
<dbReference type="NCBIfam" id="TIGR01868">
    <property type="entry name" value="casD_Cas5e"/>
    <property type="match status" value="1"/>
</dbReference>
<dbReference type="AlphaFoldDB" id="A0A0R1HPT5"/>
<dbReference type="NCBIfam" id="TIGR02593">
    <property type="entry name" value="CRISPR_cas5"/>
    <property type="match status" value="1"/>
</dbReference>
<dbReference type="InterPro" id="IPR010147">
    <property type="entry name" value="CRISPR-assoc_prot_CasD"/>
</dbReference>
<dbReference type="CDD" id="cd09645">
    <property type="entry name" value="Cas5_I-E"/>
    <property type="match status" value="1"/>
</dbReference>
<proteinExistence type="predicted"/>
<dbReference type="GO" id="GO:0003723">
    <property type="term" value="F:RNA binding"/>
    <property type="evidence" value="ECO:0007669"/>
    <property type="project" value="InterPro"/>
</dbReference>
<dbReference type="InterPro" id="IPR013422">
    <property type="entry name" value="CRISPR-assoc_prot_Cas5_N"/>
</dbReference>
<gene>
    <name evidence="2" type="ORF">FC96_GL001199</name>
</gene>
<dbReference type="InterPro" id="IPR021124">
    <property type="entry name" value="CRISPR-assoc_prot_Cas5"/>
</dbReference>
<dbReference type="GO" id="GO:0043571">
    <property type="term" value="P:maintenance of CRISPR repeat elements"/>
    <property type="evidence" value="ECO:0007669"/>
    <property type="project" value="InterPro"/>
</dbReference>
<dbReference type="Proteomes" id="UP000050911">
    <property type="component" value="Unassembled WGS sequence"/>
</dbReference>
<evidence type="ECO:0000313" key="2">
    <source>
        <dbReference type="EMBL" id="KRK48878.1"/>
    </source>
</evidence>
<organism evidence="2 3">
    <name type="scientific">Secundilactobacillus kimchicus JCM 15530</name>
    <dbReference type="NCBI Taxonomy" id="1302272"/>
    <lineage>
        <taxon>Bacteria</taxon>
        <taxon>Bacillati</taxon>
        <taxon>Bacillota</taxon>
        <taxon>Bacilli</taxon>
        <taxon>Lactobacillales</taxon>
        <taxon>Lactobacillaceae</taxon>
        <taxon>Secundilactobacillus</taxon>
    </lineage>
</organism>
<name>A0A0R1HPT5_9LACO</name>
<sequence length="236" mass="27004">MKTLTLRLTSPLQSYGNQASFSRRTAATYPSKSAVIGLISAALGYQRTDPRIQALNELAFAVRIDQPGRTLTDFQTVEWKKNTRKVTYRDYLQDAVFVVAFEGDDEQIEKISDALRHPVYQLYLGRRANVPAGPLSLTIHRNSQPVDVLKKLKWQASTWYKKRQHEETITVELIADAKLLPNQHEDLAKDRVISFDQRNRQLDYRPVVQEFILLKNDTFTADSTFHEGSHDAIEGV</sequence>
<dbReference type="STRING" id="1302272.FC96_GL001199"/>
<dbReference type="OrthoDB" id="3189549at2"/>
<comment type="caution">
    <text evidence="2">The sequence shown here is derived from an EMBL/GenBank/DDBJ whole genome shotgun (WGS) entry which is preliminary data.</text>
</comment>
<dbReference type="EMBL" id="AZCX01000002">
    <property type="protein sequence ID" value="KRK48878.1"/>
    <property type="molecule type" value="Genomic_DNA"/>
</dbReference>
<dbReference type="RefSeq" id="WP_056942059.1">
    <property type="nucleotide sequence ID" value="NZ_AZCX01000002.1"/>
</dbReference>
<keyword evidence="3" id="KW-1185">Reference proteome</keyword>
<dbReference type="Gene3D" id="3.30.70.2660">
    <property type="match status" value="1"/>
</dbReference>